<dbReference type="PRINTS" id="PR00080">
    <property type="entry name" value="SDRFAMILY"/>
</dbReference>
<dbReference type="PANTHER" id="PTHR24322:SF483">
    <property type="entry name" value="SHORT-CHAIN DEHYDROGENASE_REDUCTASE 3"/>
    <property type="match status" value="1"/>
</dbReference>
<feature type="non-terminal residue" evidence="1">
    <location>
        <position position="174"/>
    </location>
</feature>
<sequence>MNWLKPREKSLTEDIILITGGGKGIGRSLALEFAKKQPKHIILWERNQSALSDTAKDVQKLGVNCSFMICDVSLKDQVYTMAKEVQAKFGNVTVLINNAGVVNPGSFLVKKIEAIEKTINTNTYAHFWTTRAFLPSMIEQNKGHIVTISSMLGLAGLNGVVDYCISKFAVTGLS</sequence>
<dbReference type="EMBL" id="BLXT01002256">
    <property type="protein sequence ID" value="GFN92567.1"/>
    <property type="molecule type" value="Genomic_DNA"/>
</dbReference>
<accession>A0AAV3ZCW0</accession>
<dbReference type="GO" id="GO:0005811">
    <property type="term" value="C:lipid droplet"/>
    <property type="evidence" value="ECO:0007669"/>
    <property type="project" value="TreeGrafter"/>
</dbReference>
<keyword evidence="2" id="KW-1185">Reference proteome</keyword>
<evidence type="ECO:0000313" key="2">
    <source>
        <dbReference type="Proteomes" id="UP000735302"/>
    </source>
</evidence>
<dbReference type="SUPFAM" id="SSF51735">
    <property type="entry name" value="NAD(P)-binding Rossmann-fold domains"/>
    <property type="match status" value="1"/>
</dbReference>
<dbReference type="InterPro" id="IPR036291">
    <property type="entry name" value="NAD(P)-bd_dom_sf"/>
</dbReference>
<dbReference type="Gene3D" id="3.40.50.720">
    <property type="entry name" value="NAD(P)-binding Rossmann-like Domain"/>
    <property type="match status" value="1"/>
</dbReference>
<dbReference type="PRINTS" id="PR00081">
    <property type="entry name" value="GDHRDH"/>
</dbReference>
<dbReference type="AlphaFoldDB" id="A0AAV3ZCW0"/>
<reference evidence="1 2" key="1">
    <citation type="journal article" date="2021" name="Elife">
        <title>Chloroplast acquisition without the gene transfer in kleptoplastic sea slugs, Plakobranchus ocellatus.</title>
        <authorList>
            <person name="Maeda T."/>
            <person name="Takahashi S."/>
            <person name="Yoshida T."/>
            <person name="Shimamura S."/>
            <person name="Takaki Y."/>
            <person name="Nagai Y."/>
            <person name="Toyoda A."/>
            <person name="Suzuki Y."/>
            <person name="Arimoto A."/>
            <person name="Ishii H."/>
            <person name="Satoh N."/>
            <person name="Nishiyama T."/>
            <person name="Hasebe M."/>
            <person name="Maruyama T."/>
            <person name="Minagawa J."/>
            <person name="Obokata J."/>
            <person name="Shigenobu S."/>
        </authorList>
    </citation>
    <scope>NUCLEOTIDE SEQUENCE [LARGE SCALE GENOMIC DNA]</scope>
</reference>
<name>A0AAV3ZCW0_9GAST</name>
<dbReference type="InterPro" id="IPR002347">
    <property type="entry name" value="SDR_fam"/>
</dbReference>
<gene>
    <name evidence="1" type="ORF">PoB_001907300</name>
</gene>
<dbReference type="Pfam" id="PF00106">
    <property type="entry name" value="adh_short"/>
    <property type="match status" value="1"/>
</dbReference>
<proteinExistence type="predicted"/>
<dbReference type="GO" id="GO:0016616">
    <property type="term" value="F:oxidoreductase activity, acting on the CH-OH group of donors, NAD or NADP as acceptor"/>
    <property type="evidence" value="ECO:0007669"/>
    <property type="project" value="TreeGrafter"/>
</dbReference>
<dbReference type="Proteomes" id="UP000735302">
    <property type="component" value="Unassembled WGS sequence"/>
</dbReference>
<protein>
    <submittedName>
        <fullName evidence="1">Short-chain dehydrogenase/reductase 3</fullName>
    </submittedName>
</protein>
<comment type="caution">
    <text evidence="1">The sequence shown here is derived from an EMBL/GenBank/DDBJ whole genome shotgun (WGS) entry which is preliminary data.</text>
</comment>
<organism evidence="1 2">
    <name type="scientific">Plakobranchus ocellatus</name>
    <dbReference type="NCBI Taxonomy" id="259542"/>
    <lineage>
        <taxon>Eukaryota</taxon>
        <taxon>Metazoa</taxon>
        <taxon>Spiralia</taxon>
        <taxon>Lophotrochozoa</taxon>
        <taxon>Mollusca</taxon>
        <taxon>Gastropoda</taxon>
        <taxon>Heterobranchia</taxon>
        <taxon>Euthyneura</taxon>
        <taxon>Panpulmonata</taxon>
        <taxon>Sacoglossa</taxon>
        <taxon>Placobranchoidea</taxon>
        <taxon>Plakobranchidae</taxon>
        <taxon>Plakobranchus</taxon>
    </lineage>
</organism>
<dbReference type="PANTHER" id="PTHR24322">
    <property type="entry name" value="PKSB"/>
    <property type="match status" value="1"/>
</dbReference>
<evidence type="ECO:0000313" key="1">
    <source>
        <dbReference type="EMBL" id="GFN92567.1"/>
    </source>
</evidence>